<dbReference type="AlphaFoldDB" id="A0AA35R7E6"/>
<keyword evidence="3 8" id="KW-0223">Dioxygenase</keyword>
<evidence type="ECO:0000313" key="9">
    <source>
        <dbReference type="Proteomes" id="UP001174909"/>
    </source>
</evidence>
<comment type="caution">
    <text evidence="8">The sequence shown here is derived from an EMBL/GenBank/DDBJ whole genome shotgun (WGS) entry which is preliminary data.</text>
</comment>
<keyword evidence="4" id="KW-0560">Oxidoreductase</keyword>
<protein>
    <submittedName>
        <fullName evidence="8">Alpha-ketoglutarate-dependent taurine dioxygenase</fullName>
    </submittedName>
</protein>
<evidence type="ECO:0000256" key="1">
    <source>
        <dbReference type="ARBA" id="ARBA00005896"/>
    </source>
</evidence>
<evidence type="ECO:0000256" key="4">
    <source>
        <dbReference type="ARBA" id="ARBA00023002"/>
    </source>
</evidence>
<name>A0AA35R7E6_GEOBA</name>
<dbReference type="EMBL" id="CASHTH010000646">
    <property type="protein sequence ID" value="CAI8005914.1"/>
    <property type="molecule type" value="Genomic_DNA"/>
</dbReference>
<evidence type="ECO:0000256" key="6">
    <source>
        <dbReference type="SAM" id="MobiDB-lite"/>
    </source>
</evidence>
<dbReference type="GO" id="GO:0046872">
    <property type="term" value="F:metal ion binding"/>
    <property type="evidence" value="ECO:0007669"/>
    <property type="project" value="UniProtKB-KW"/>
</dbReference>
<evidence type="ECO:0000256" key="5">
    <source>
        <dbReference type="ARBA" id="ARBA00023004"/>
    </source>
</evidence>
<sequence>MFLSPPIRPLIRVCVCFTATTQQVSNLSPSAHFKLSEGMADDEQSQLTRRRTYNVTPLSLFGVEVSGIDLRRPVERETVDVIKEDVARYRLMVFRGQGVISAHRQVEISHWFGELDCPFYNHPASAHPEVFRVSNDEHEGCVGVGRTGWHIDGSFQECPYSHSIYHIISVPSRGDTVFTPLHEVVESLTDEQHSRWDRLYMVADRRGGLVHPLLYLHPVTGKETLCFHTGMVEAFIWDYGSPDARRTEPGEIGEILSDIHRQIVRDNRRHVYSHKWREGDFIISDNLAVGHEASLDTQLPRSQVGLRVMHRTTVKGTHRPRKTQHTSGSSR</sequence>
<dbReference type="Pfam" id="PF02668">
    <property type="entry name" value="TauD"/>
    <property type="match status" value="1"/>
</dbReference>
<dbReference type="Proteomes" id="UP001174909">
    <property type="component" value="Unassembled WGS sequence"/>
</dbReference>
<keyword evidence="2" id="KW-0479">Metal-binding</keyword>
<comment type="similarity">
    <text evidence="1">Belongs to the TfdA dioxygenase family.</text>
</comment>
<evidence type="ECO:0000313" key="8">
    <source>
        <dbReference type="EMBL" id="CAI8005914.1"/>
    </source>
</evidence>
<dbReference type="SUPFAM" id="SSF51197">
    <property type="entry name" value="Clavaminate synthase-like"/>
    <property type="match status" value="1"/>
</dbReference>
<accession>A0AA35R7E6</accession>
<dbReference type="InterPro" id="IPR051178">
    <property type="entry name" value="TfdA_dioxygenase"/>
</dbReference>
<keyword evidence="5" id="KW-0408">Iron</keyword>
<proteinExistence type="inferred from homology"/>
<gene>
    <name evidence="8" type="ORF">GBAR_LOCUS4479</name>
</gene>
<feature type="region of interest" description="Disordered" evidence="6">
    <location>
        <begin position="312"/>
        <end position="331"/>
    </location>
</feature>
<organism evidence="8 9">
    <name type="scientific">Geodia barretti</name>
    <name type="common">Barrett's horny sponge</name>
    <dbReference type="NCBI Taxonomy" id="519541"/>
    <lineage>
        <taxon>Eukaryota</taxon>
        <taxon>Metazoa</taxon>
        <taxon>Porifera</taxon>
        <taxon>Demospongiae</taxon>
        <taxon>Heteroscleromorpha</taxon>
        <taxon>Tetractinellida</taxon>
        <taxon>Astrophorina</taxon>
        <taxon>Geodiidae</taxon>
        <taxon>Geodia</taxon>
    </lineage>
</organism>
<dbReference type="PANTHER" id="PTHR43779:SF3">
    <property type="entry name" value="(3R)-3-[(CARBOXYMETHYL)AMINO]FATTY ACID OXYGENASE_DECARBOXYLASE"/>
    <property type="match status" value="1"/>
</dbReference>
<dbReference type="GO" id="GO:0051213">
    <property type="term" value="F:dioxygenase activity"/>
    <property type="evidence" value="ECO:0007669"/>
    <property type="project" value="UniProtKB-KW"/>
</dbReference>
<evidence type="ECO:0000259" key="7">
    <source>
        <dbReference type="Pfam" id="PF02668"/>
    </source>
</evidence>
<dbReference type="PANTHER" id="PTHR43779">
    <property type="entry name" value="DIOXYGENASE RV0097-RELATED"/>
    <property type="match status" value="1"/>
</dbReference>
<dbReference type="InterPro" id="IPR042098">
    <property type="entry name" value="TauD-like_sf"/>
</dbReference>
<evidence type="ECO:0000256" key="3">
    <source>
        <dbReference type="ARBA" id="ARBA00022964"/>
    </source>
</evidence>
<keyword evidence="9" id="KW-1185">Reference proteome</keyword>
<dbReference type="Gene3D" id="3.60.130.10">
    <property type="entry name" value="Clavaminate synthase-like"/>
    <property type="match status" value="1"/>
</dbReference>
<evidence type="ECO:0000256" key="2">
    <source>
        <dbReference type="ARBA" id="ARBA00022723"/>
    </source>
</evidence>
<dbReference type="InterPro" id="IPR003819">
    <property type="entry name" value="TauD/TfdA-like"/>
</dbReference>
<reference evidence="8" key="1">
    <citation type="submission" date="2023-03" db="EMBL/GenBank/DDBJ databases">
        <authorList>
            <person name="Steffen K."/>
            <person name="Cardenas P."/>
        </authorList>
    </citation>
    <scope>NUCLEOTIDE SEQUENCE</scope>
</reference>
<feature type="domain" description="TauD/TfdA-like" evidence="7">
    <location>
        <begin position="55"/>
        <end position="312"/>
    </location>
</feature>
<feature type="compositionally biased region" description="Basic residues" evidence="6">
    <location>
        <begin position="312"/>
        <end position="324"/>
    </location>
</feature>